<comment type="caution">
    <text evidence="1">The sequence shown here is derived from an EMBL/GenBank/DDBJ whole genome shotgun (WGS) entry which is preliminary data.</text>
</comment>
<keyword evidence="2" id="KW-1185">Reference proteome</keyword>
<proteinExistence type="predicted"/>
<accession>A0A835C3N0</accession>
<evidence type="ECO:0000313" key="1">
    <source>
        <dbReference type="EMBL" id="KAF7831794.1"/>
    </source>
</evidence>
<evidence type="ECO:0000313" key="2">
    <source>
        <dbReference type="Proteomes" id="UP000634136"/>
    </source>
</evidence>
<reference evidence="1" key="1">
    <citation type="submission" date="2020-09" db="EMBL/GenBank/DDBJ databases">
        <title>Genome-Enabled Discovery of Anthraquinone Biosynthesis in Senna tora.</title>
        <authorList>
            <person name="Kang S.-H."/>
            <person name="Pandey R.P."/>
            <person name="Lee C.-M."/>
            <person name="Sim J.-S."/>
            <person name="Jeong J.-T."/>
            <person name="Choi B.-S."/>
            <person name="Jung M."/>
            <person name="Ginzburg D."/>
            <person name="Zhao K."/>
            <person name="Won S.Y."/>
            <person name="Oh T.-J."/>
            <person name="Yu Y."/>
            <person name="Kim N.-H."/>
            <person name="Lee O.R."/>
            <person name="Lee T.-H."/>
            <person name="Bashyal P."/>
            <person name="Kim T.-S."/>
            <person name="Lee W.-H."/>
            <person name="Kawkins C."/>
            <person name="Kim C.-K."/>
            <person name="Kim J.S."/>
            <person name="Ahn B.O."/>
            <person name="Rhee S.Y."/>
            <person name="Sohng J.K."/>
        </authorList>
    </citation>
    <scope>NUCLEOTIDE SEQUENCE</scope>
    <source>
        <tissue evidence="1">Leaf</tissue>
    </source>
</reference>
<name>A0A835C3N0_9FABA</name>
<dbReference type="AlphaFoldDB" id="A0A835C3N0"/>
<organism evidence="1 2">
    <name type="scientific">Senna tora</name>
    <dbReference type="NCBI Taxonomy" id="362788"/>
    <lineage>
        <taxon>Eukaryota</taxon>
        <taxon>Viridiplantae</taxon>
        <taxon>Streptophyta</taxon>
        <taxon>Embryophyta</taxon>
        <taxon>Tracheophyta</taxon>
        <taxon>Spermatophyta</taxon>
        <taxon>Magnoliopsida</taxon>
        <taxon>eudicotyledons</taxon>
        <taxon>Gunneridae</taxon>
        <taxon>Pentapetalae</taxon>
        <taxon>rosids</taxon>
        <taxon>fabids</taxon>
        <taxon>Fabales</taxon>
        <taxon>Fabaceae</taxon>
        <taxon>Caesalpinioideae</taxon>
        <taxon>Cassia clade</taxon>
        <taxon>Senna</taxon>
    </lineage>
</organism>
<dbReference type="Proteomes" id="UP000634136">
    <property type="component" value="Unassembled WGS sequence"/>
</dbReference>
<sequence length="56" mass="5838">MDIINSVGGNGGAFSQSMRLPHSSSSLTVELSICTMVELFPNLASFGKVVVGEHGK</sequence>
<protein>
    <submittedName>
        <fullName evidence="1">Uncharacterized protein</fullName>
    </submittedName>
</protein>
<gene>
    <name evidence="1" type="ORF">G2W53_014127</name>
</gene>
<dbReference type="EMBL" id="JAAIUW010000005">
    <property type="protein sequence ID" value="KAF7831794.1"/>
    <property type="molecule type" value="Genomic_DNA"/>
</dbReference>